<evidence type="ECO:0000256" key="1">
    <source>
        <dbReference type="ARBA" id="ARBA00023118"/>
    </source>
</evidence>
<dbReference type="Pfam" id="PF18144">
    <property type="entry name" value="SMODS"/>
    <property type="match status" value="1"/>
</dbReference>
<dbReference type="RefSeq" id="WP_219071268.1">
    <property type="nucleotide sequence ID" value="NZ_JBHSCO010000002.1"/>
</dbReference>
<name>A0ABV8W1X1_9FLAO</name>
<dbReference type="Proteomes" id="UP001595719">
    <property type="component" value="Unassembled WGS sequence"/>
</dbReference>
<evidence type="ECO:0000259" key="2">
    <source>
        <dbReference type="Pfam" id="PF18134"/>
    </source>
</evidence>
<dbReference type="InterPro" id="IPR006116">
    <property type="entry name" value="NT_2-5OAS_ClassI-CCAase"/>
</dbReference>
<protein>
    <submittedName>
        <fullName evidence="3">Nucleotidyltransferase</fullName>
    </submittedName>
</protein>
<dbReference type="CDD" id="cd05400">
    <property type="entry name" value="NT_2-5OAS_ClassI-CCAase"/>
    <property type="match status" value="1"/>
</dbReference>
<dbReference type="Pfam" id="PF18134">
    <property type="entry name" value="AGS_C"/>
    <property type="match status" value="1"/>
</dbReference>
<feature type="domain" description="Adenylyl/Guanylyl and SMODS C-terminal sensor" evidence="2">
    <location>
        <begin position="390"/>
        <end position="519"/>
    </location>
</feature>
<gene>
    <name evidence="3" type="ORF">ACFOY0_06645</name>
</gene>
<proteinExistence type="predicted"/>
<evidence type="ECO:0000313" key="3">
    <source>
        <dbReference type="EMBL" id="MFC4390666.1"/>
    </source>
</evidence>
<keyword evidence="1" id="KW-0051">Antiviral defense</keyword>
<dbReference type="InterPro" id="IPR040511">
    <property type="entry name" value="AGS_C"/>
</dbReference>
<keyword evidence="4" id="KW-1185">Reference proteome</keyword>
<reference evidence="4" key="1">
    <citation type="journal article" date="2019" name="Int. J. Syst. Evol. Microbiol.">
        <title>The Global Catalogue of Microorganisms (GCM) 10K type strain sequencing project: providing services to taxonomists for standard genome sequencing and annotation.</title>
        <authorList>
            <consortium name="The Broad Institute Genomics Platform"/>
            <consortium name="The Broad Institute Genome Sequencing Center for Infectious Disease"/>
            <person name="Wu L."/>
            <person name="Ma J."/>
        </authorList>
    </citation>
    <scope>NUCLEOTIDE SEQUENCE [LARGE SCALE GENOMIC DNA]</scope>
    <source>
        <strain evidence="4">CGMCC 1.15345</strain>
    </source>
</reference>
<comment type="caution">
    <text evidence="3">The sequence shown here is derived from an EMBL/GenBank/DDBJ whole genome shotgun (WGS) entry which is preliminary data.</text>
</comment>
<accession>A0ABV8W1X1</accession>
<organism evidence="3 4">
    <name type="scientific">Flavobacterium quisquiliarum</name>
    <dbReference type="NCBI Taxonomy" id="1834436"/>
    <lineage>
        <taxon>Bacteria</taxon>
        <taxon>Pseudomonadati</taxon>
        <taxon>Bacteroidota</taxon>
        <taxon>Flavobacteriia</taxon>
        <taxon>Flavobacteriales</taxon>
        <taxon>Flavobacteriaceae</taxon>
        <taxon>Flavobacterium</taxon>
    </lineage>
</organism>
<sequence length="519" mass="59983">MENLFKTSTKINDLLENIGQILDITQAQHETVEKRYTAVANQLSQEGSLLSLYQPEILPQGSFLLGTMIRPIMEDDELDVDLVCRLKGKKSDWVQKNLKDAVRDQLLYNNEDYKRMLDEEGNRCWTLIYSCDKFHLDILPAMIGNNNHVNLDEKSFRNLSPSDLENISLRITDKREYNYTTETNPNYWLKSNPFGYAAWFKERSNINQLKRVLASESVTPLPGYKKSKEPLLRIIQILKRHRDIMFGGDEHKPISVIITTLAAKAYQKEANIIQGLVNILETMQLHMRRIYSEKHGREIWYIENPVNAEENFGDKWPGEPEKEDKFFEWLEKAKSDFRALTEMDPSQAYRLLKNILGTRPVNEAVRNLGYDELITENLKPANYSPQLLSVSHREQPRWRMSLSYNCEIYGRFKDITDYKKSKSITAQSVLPKGCEIYFTATTNVPKPYDVFWQVVNTGAEAENSYLGRRGGIFSAQTLGKGGLVQKEHSGYTGTHWIECFIVKDGVCVARSSEFFVNIR</sequence>
<dbReference type="EMBL" id="JBHSCO010000002">
    <property type="protein sequence ID" value="MFC4390666.1"/>
    <property type="molecule type" value="Genomic_DNA"/>
</dbReference>
<evidence type="ECO:0000313" key="4">
    <source>
        <dbReference type="Proteomes" id="UP001595719"/>
    </source>
</evidence>